<dbReference type="CDD" id="cd00082">
    <property type="entry name" value="HisKA"/>
    <property type="match status" value="1"/>
</dbReference>
<dbReference type="InterPro" id="IPR003661">
    <property type="entry name" value="HisK_dim/P_dom"/>
</dbReference>
<dbReference type="SMART" id="SM00091">
    <property type="entry name" value="PAS"/>
    <property type="match status" value="1"/>
</dbReference>
<evidence type="ECO:0000313" key="10">
    <source>
        <dbReference type="EMBL" id="MBK1666646.1"/>
    </source>
</evidence>
<comment type="catalytic activity">
    <reaction evidence="1">
        <text>ATP + protein L-histidine = ADP + protein N-phospho-L-histidine.</text>
        <dbReference type="EC" id="2.7.13.3"/>
    </reaction>
</comment>
<dbReference type="InterPro" id="IPR004358">
    <property type="entry name" value="Sig_transdc_His_kin-like_C"/>
</dbReference>
<dbReference type="EC" id="2.7.13.3" evidence="2"/>
<feature type="coiled-coil region" evidence="7">
    <location>
        <begin position="138"/>
        <end position="169"/>
    </location>
</feature>
<evidence type="ECO:0000256" key="1">
    <source>
        <dbReference type="ARBA" id="ARBA00000085"/>
    </source>
</evidence>
<protein>
    <recommendedName>
        <fullName evidence="2">histidine kinase</fullName>
        <ecNumber evidence="2">2.7.13.3</ecNumber>
    </recommendedName>
</protein>
<keyword evidence="6" id="KW-0902">Two-component regulatory system</keyword>
<dbReference type="InterPro" id="IPR035965">
    <property type="entry name" value="PAS-like_dom_sf"/>
</dbReference>
<name>A0ABS1D8B3_9PROT</name>
<dbReference type="Gene3D" id="1.10.287.130">
    <property type="match status" value="1"/>
</dbReference>
<evidence type="ECO:0000256" key="4">
    <source>
        <dbReference type="ARBA" id="ARBA00022679"/>
    </source>
</evidence>
<dbReference type="PANTHER" id="PTHR43711">
    <property type="entry name" value="TWO-COMPONENT HISTIDINE KINASE"/>
    <property type="match status" value="1"/>
</dbReference>
<evidence type="ECO:0000256" key="2">
    <source>
        <dbReference type="ARBA" id="ARBA00012438"/>
    </source>
</evidence>
<keyword evidence="3" id="KW-0597">Phosphoprotein</keyword>
<keyword evidence="11" id="KW-1185">Reference proteome</keyword>
<dbReference type="InterPro" id="IPR050736">
    <property type="entry name" value="Sensor_HK_Regulatory"/>
</dbReference>
<keyword evidence="5" id="KW-0418">Kinase</keyword>
<reference evidence="10 11" key="1">
    <citation type="journal article" date="2020" name="Microorganisms">
        <title>Osmotic Adaptation and Compatible Solute Biosynthesis of Phototrophic Bacteria as Revealed from Genome Analyses.</title>
        <authorList>
            <person name="Imhoff J.F."/>
            <person name="Rahn T."/>
            <person name="Kunzel S."/>
            <person name="Keller A."/>
            <person name="Neulinger S.C."/>
        </authorList>
    </citation>
    <scope>NUCLEOTIDE SEQUENCE [LARGE SCALE GENOMIC DNA]</scope>
    <source>
        <strain evidence="10 11">DSM 9895</strain>
    </source>
</reference>
<feature type="domain" description="Histidine kinase" evidence="9">
    <location>
        <begin position="179"/>
        <end position="395"/>
    </location>
</feature>
<dbReference type="InterPro" id="IPR036890">
    <property type="entry name" value="HATPase_C_sf"/>
</dbReference>
<evidence type="ECO:0000256" key="8">
    <source>
        <dbReference type="SAM" id="MobiDB-lite"/>
    </source>
</evidence>
<dbReference type="SMART" id="SM00388">
    <property type="entry name" value="HisKA"/>
    <property type="match status" value="1"/>
</dbReference>
<dbReference type="InterPro" id="IPR005467">
    <property type="entry name" value="His_kinase_dom"/>
</dbReference>
<dbReference type="SUPFAM" id="SSF55874">
    <property type="entry name" value="ATPase domain of HSP90 chaperone/DNA topoisomerase II/histidine kinase"/>
    <property type="match status" value="1"/>
</dbReference>
<dbReference type="SUPFAM" id="SSF47384">
    <property type="entry name" value="Homodimeric domain of signal transducing histidine kinase"/>
    <property type="match status" value="1"/>
</dbReference>
<dbReference type="Gene3D" id="3.30.450.20">
    <property type="entry name" value="PAS domain"/>
    <property type="match status" value="1"/>
</dbReference>
<feature type="region of interest" description="Disordered" evidence="8">
    <location>
        <begin position="397"/>
        <end position="432"/>
    </location>
</feature>
<accession>A0ABS1D8B3</accession>
<dbReference type="PROSITE" id="PS50109">
    <property type="entry name" value="HIS_KIN"/>
    <property type="match status" value="1"/>
</dbReference>
<keyword evidence="7" id="KW-0175">Coiled coil</keyword>
<dbReference type="Gene3D" id="3.30.565.10">
    <property type="entry name" value="Histidine kinase-like ATPase, C-terminal domain"/>
    <property type="match status" value="1"/>
</dbReference>
<evidence type="ECO:0000256" key="6">
    <source>
        <dbReference type="ARBA" id="ARBA00023012"/>
    </source>
</evidence>
<dbReference type="RefSeq" id="WP_200338699.1">
    <property type="nucleotide sequence ID" value="NZ_NRRL01000001.1"/>
</dbReference>
<dbReference type="Pfam" id="PF00512">
    <property type="entry name" value="HisKA"/>
    <property type="match status" value="1"/>
</dbReference>
<evidence type="ECO:0000256" key="5">
    <source>
        <dbReference type="ARBA" id="ARBA00022777"/>
    </source>
</evidence>
<dbReference type="InterPro" id="IPR003594">
    <property type="entry name" value="HATPase_dom"/>
</dbReference>
<organism evidence="10 11">
    <name type="scientific">Rhodovibrio sodomensis</name>
    <dbReference type="NCBI Taxonomy" id="1088"/>
    <lineage>
        <taxon>Bacteria</taxon>
        <taxon>Pseudomonadati</taxon>
        <taxon>Pseudomonadota</taxon>
        <taxon>Alphaproteobacteria</taxon>
        <taxon>Rhodospirillales</taxon>
        <taxon>Rhodovibrionaceae</taxon>
        <taxon>Rhodovibrio</taxon>
    </lineage>
</organism>
<proteinExistence type="predicted"/>
<dbReference type="PRINTS" id="PR00344">
    <property type="entry name" value="BCTRLSENSOR"/>
</dbReference>
<dbReference type="CDD" id="cd00130">
    <property type="entry name" value="PAS"/>
    <property type="match status" value="1"/>
</dbReference>
<gene>
    <name evidence="10" type="ORF">CKO28_01130</name>
</gene>
<dbReference type="PANTHER" id="PTHR43711:SF26">
    <property type="entry name" value="SENSOR HISTIDINE KINASE RCSC"/>
    <property type="match status" value="1"/>
</dbReference>
<evidence type="ECO:0000256" key="3">
    <source>
        <dbReference type="ARBA" id="ARBA00022553"/>
    </source>
</evidence>
<dbReference type="InterPro" id="IPR036097">
    <property type="entry name" value="HisK_dim/P_sf"/>
</dbReference>
<evidence type="ECO:0000313" key="11">
    <source>
        <dbReference type="Proteomes" id="UP001296873"/>
    </source>
</evidence>
<dbReference type="InterPro" id="IPR000014">
    <property type="entry name" value="PAS"/>
</dbReference>
<dbReference type="NCBIfam" id="TIGR00229">
    <property type="entry name" value="sensory_box"/>
    <property type="match status" value="1"/>
</dbReference>
<dbReference type="Pfam" id="PF13426">
    <property type="entry name" value="PAS_9"/>
    <property type="match status" value="1"/>
</dbReference>
<dbReference type="Pfam" id="PF02518">
    <property type="entry name" value="HATPase_c"/>
    <property type="match status" value="1"/>
</dbReference>
<sequence length="432" mass="48459">MQGYSDNLRSIDATYRAFFERNKAAAVLLDPATLAIKDMNEAACRLYGIGRDEAVDVSFMRFVTQAEEIVRKHIRQALNGEHDSDYRHKQPHIDHNGTPFQAQLHMGPIEIAGRTHVYAIIIDITEEEDTIRSAEHSLMSALHERDESKKELQAALAREQQAAAQERATSKAQREFLRMLSHELNTPLAVINSLARALTRKSALDPEVMRTKAGEIMLAVSQASDLVRTHLNTAQYDYDTLGLSSSVHEPGQLAEEVARSFIDANPHHTFLFDIHDTEIQILLDPGRVTQILNNLISNAVKYSPEGGQIRISSWADSTNGRYVIEIADQGIGVAPDELERLFEKYYRATNTGSISGSGYGLYMCRRFARLHHGDVTAFSEGRNGTVMTFWLPLKQPGELSEEQRETAAAETSSEPERMRRTPLSRLKANDSR</sequence>
<evidence type="ECO:0000256" key="7">
    <source>
        <dbReference type="SAM" id="Coils"/>
    </source>
</evidence>
<comment type="caution">
    <text evidence="10">The sequence shown here is derived from an EMBL/GenBank/DDBJ whole genome shotgun (WGS) entry which is preliminary data.</text>
</comment>
<dbReference type="EMBL" id="NRRL01000001">
    <property type="protein sequence ID" value="MBK1666646.1"/>
    <property type="molecule type" value="Genomic_DNA"/>
</dbReference>
<dbReference type="SUPFAM" id="SSF55785">
    <property type="entry name" value="PYP-like sensor domain (PAS domain)"/>
    <property type="match status" value="1"/>
</dbReference>
<dbReference type="SMART" id="SM00387">
    <property type="entry name" value="HATPase_c"/>
    <property type="match status" value="1"/>
</dbReference>
<keyword evidence="4" id="KW-0808">Transferase</keyword>
<evidence type="ECO:0000259" key="9">
    <source>
        <dbReference type="PROSITE" id="PS50109"/>
    </source>
</evidence>
<dbReference type="Proteomes" id="UP001296873">
    <property type="component" value="Unassembled WGS sequence"/>
</dbReference>